<dbReference type="PATRIC" id="fig|338187.36.peg.2537"/>
<sequence length="94" mass="10607">MSLLLQLSLSTKLEGNETQNGEDSMRFYNNQHNYYCGIDLHARLLYVCILDSLGNKVLHKKIDADPDALLELITPYQDNIVIGVECIPVIIEDA</sequence>
<accession>A7MSI4</accession>
<dbReference type="Proteomes" id="UP000008152">
    <property type="component" value="Chromosome I"/>
</dbReference>
<protein>
    <submittedName>
        <fullName evidence="1">Uncharacterized protein</fullName>
    </submittedName>
</protein>
<dbReference type="KEGG" id="vha:VIBHAR_02604"/>
<name>A7MSI4_VIBC1</name>
<dbReference type="EMBL" id="CP000789">
    <property type="protein sequence ID" value="ABU71565.1"/>
    <property type="molecule type" value="Genomic_DNA"/>
</dbReference>
<gene>
    <name evidence="1" type="ordered locus">VIBHAR_02604</name>
</gene>
<dbReference type="AlphaFoldDB" id="A7MSI4"/>
<organism evidence="1 2">
    <name type="scientific">Vibrio campbellii (strain ATCC BAA-1116)</name>
    <dbReference type="NCBI Taxonomy" id="2902295"/>
    <lineage>
        <taxon>Bacteria</taxon>
        <taxon>Pseudomonadati</taxon>
        <taxon>Pseudomonadota</taxon>
        <taxon>Gammaproteobacteria</taxon>
        <taxon>Vibrionales</taxon>
        <taxon>Vibrionaceae</taxon>
        <taxon>Vibrio</taxon>
    </lineage>
</organism>
<reference evidence="1 2" key="1">
    <citation type="submission" date="2007-08" db="EMBL/GenBank/DDBJ databases">
        <authorList>
            <consortium name="The Vibrio harveyi Genome Sequencing Project"/>
            <person name="Bassler B."/>
            <person name="Clifton S.W."/>
            <person name="Fulton L."/>
            <person name="Delehaunty K."/>
            <person name="Fronick C."/>
            <person name="Harrison M."/>
            <person name="Markivic C."/>
            <person name="Fulton R."/>
            <person name="Tin-Wollam A.-M."/>
            <person name="Shah N."/>
            <person name="Pepin K."/>
            <person name="Nash W."/>
            <person name="Thiruvilangam P."/>
            <person name="Bhonagiri V."/>
            <person name="Waters C."/>
            <person name="Tu K.C."/>
            <person name="Irgon J."/>
            <person name="Wilson R.K."/>
        </authorList>
    </citation>
    <scope>NUCLEOTIDE SEQUENCE [LARGE SCALE GENOMIC DNA]</scope>
    <source>
        <strain evidence="2">ATCC BAA-1116 / BB120</strain>
    </source>
</reference>
<proteinExistence type="predicted"/>
<evidence type="ECO:0000313" key="1">
    <source>
        <dbReference type="EMBL" id="ABU71565.1"/>
    </source>
</evidence>
<evidence type="ECO:0000313" key="2">
    <source>
        <dbReference type="Proteomes" id="UP000008152"/>
    </source>
</evidence>